<evidence type="ECO:0000313" key="8">
    <source>
        <dbReference type="EMBL" id="KPJ16518.1"/>
    </source>
</evidence>
<dbReference type="GO" id="GO:0006820">
    <property type="term" value="P:monoatomic anion transport"/>
    <property type="evidence" value="ECO:0007669"/>
    <property type="project" value="TreeGrafter"/>
</dbReference>
<evidence type="ECO:0000256" key="3">
    <source>
        <dbReference type="ARBA" id="ARBA00022989"/>
    </source>
</evidence>
<feature type="transmembrane region" description="Helical" evidence="6">
    <location>
        <begin position="151"/>
        <end position="172"/>
    </location>
</feature>
<keyword evidence="4 6" id="KW-0472">Membrane</keyword>
<evidence type="ECO:0000313" key="9">
    <source>
        <dbReference type="Proteomes" id="UP000053240"/>
    </source>
</evidence>
<dbReference type="Pfam" id="PF07690">
    <property type="entry name" value="MFS_1"/>
    <property type="match status" value="1"/>
</dbReference>
<dbReference type="AlphaFoldDB" id="A0A194RFB1"/>
<organism evidence="8 9">
    <name type="scientific">Papilio machaon</name>
    <name type="common">Old World swallowtail butterfly</name>
    <dbReference type="NCBI Taxonomy" id="76193"/>
    <lineage>
        <taxon>Eukaryota</taxon>
        <taxon>Metazoa</taxon>
        <taxon>Ecdysozoa</taxon>
        <taxon>Arthropoda</taxon>
        <taxon>Hexapoda</taxon>
        <taxon>Insecta</taxon>
        <taxon>Pterygota</taxon>
        <taxon>Neoptera</taxon>
        <taxon>Endopterygota</taxon>
        <taxon>Lepidoptera</taxon>
        <taxon>Glossata</taxon>
        <taxon>Ditrysia</taxon>
        <taxon>Papilionoidea</taxon>
        <taxon>Papilionidae</taxon>
        <taxon>Papilioninae</taxon>
        <taxon>Papilio</taxon>
    </lineage>
</organism>
<evidence type="ECO:0000256" key="5">
    <source>
        <dbReference type="SAM" id="MobiDB-lite"/>
    </source>
</evidence>
<dbReference type="Gene3D" id="1.20.1250.20">
    <property type="entry name" value="MFS general substrate transporter like domains"/>
    <property type="match status" value="2"/>
</dbReference>
<evidence type="ECO:0000259" key="7">
    <source>
        <dbReference type="PROSITE" id="PS50850"/>
    </source>
</evidence>
<proteinExistence type="predicted"/>
<dbReference type="GO" id="GO:0016020">
    <property type="term" value="C:membrane"/>
    <property type="evidence" value="ECO:0007669"/>
    <property type="project" value="UniProtKB-SubCell"/>
</dbReference>
<dbReference type="FunFam" id="1.20.1250.20:FF:000532">
    <property type="entry name" value="SLC (SoLute Carrier) homolog"/>
    <property type="match status" value="1"/>
</dbReference>
<dbReference type="SUPFAM" id="SSF103473">
    <property type="entry name" value="MFS general substrate transporter"/>
    <property type="match status" value="1"/>
</dbReference>
<sequence length="464" mass="51365">MAGSEQSWAAVASFEREVWPRGKPCGNANAPAKRCRPAGPQRGAAGVRGTSRPCNRFEMASRGSKPVGVQWVVRPYKARSPTRNRPCCPRSTDGEVRKCIPHDKIHKLHGGWIWVLVFRITQGLSQACIVPGMHTFLGKWTPLRERSRLSAWAYGGQALGPVLGLPLTGFIASSPLGWPGVFRFYGVLAALVGTLIWYMTADTPAKHPRITLAEKLYIESDIGPTDDSRKPKTVPWRRILTHRGMWAIVIGHIGQTWGQLTLYSEVPAFMDKVMGVNIKANGLLSALPFLVMWFTNFFFSWAADKLIVKKIFSVTQTRKLANSLGSIPAAVGLVVLAFVPKELVIVECVLVILCGFKVASHVGVYVNHIDISPNFSGTMMSLSNFMSNLCGSLAPIVAGFILTDVTSEYLWRQVFFVAAGMYFFTNLLYIILGTGERADWNDPKQEQDAENVKEYSPMLKMEKT</sequence>
<feature type="compositionally biased region" description="Basic and acidic residues" evidence="5">
    <location>
        <begin position="442"/>
        <end position="453"/>
    </location>
</feature>
<reference evidence="8 9" key="1">
    <citation type="journal article" date="2015" name="Nat. Commun.">
        <title>Outbred genome sequencing and CRISPR/Cas9 gene editing in butterflies.</title>
        <authorList>
            <person name="Li X."/>
            <person name="Fan D."/>
            <person name="Zhang W."/>
            <person name="Liu G."/>
            <person name="Zhang L."/>
            <person name="Zhao L."/>
            <person name="Fang X."/>
            <person name="Chen L."/>
            <person name="Dong Y."/>
            <person name="Chen Y."/>
            <person name="Ding Y."/>
            <person name="Zhao R."/>
            <person name="Feng M."/>
            <person name="Zhu Y."/>
            <person name="Feng Y."/>
            <person name="Jiang X."/>
            <person name="Zhu D."/>
            <person name="Xiang H."/>
            <person name="Feng X."/>
            <person name="Li S."/>
            <person name="Wang J."/>
            <person name="Zhang G."/>
            <person name="Kronforst M.R."/>
            <person name="Wang W."/>
        </authorList>
    </citation>
    <scope>NUCLEOTIDE SEQUENCE [LARGE SCALE GENOMIC DNA]</scope>
    <source>
        <strain evidence="8">Ya'a_city_454_Pm</strain>
        <tissue evidence="8">Whole body</tissue>
    </source>
</reference>
<dbReference type="PANTHER" id="PTHR11662:SF280">
    <property type="entry name" value="FI21844P1-RELATED"/>
    <property type="match status" value="1"/>
</dbReference>
<accession>A0A194RFB1</accession>
<dbReference type="GO" id="GO:0022857">
    <property type="term" value="F:transmembrane transporter activity"/>
    <property type="evidence" value="ECO:0007669"/>
    <property type="project" value="InterPro"/>
</dbReference>
<dbReference type="STRING" id="76193.A0A194RFB1"/>
<evidence type="ECO:0000256" key="4">
    <source>
        <dbReference type="ARBA" id="ARBA00023136"/>
    </source>
</evidence>
<feature type="region of interest" description="Disordered" evidence="5">
    <location>
        <begin position="442"/>
        <end position="464"/>
    </location>
</feature>
<feature type="transmembrane region" description="Helical" evidence="6">
    <location>
        <begin position="239"/>
        <end position="258"/>
    </location>
</feature>
<feature type="transmembrane region" description="Helical" evidence="6">
    <location>
        <begin position="385"/>
        <end position="403"/>
    </location>
</feature>
<keyword evidence="9" id="KW-1185">Reference proteome</keyword>
<feature type="transmembrane region" description="Helical" evidence="6">
    <location>
        <begin position="320"/>
        <end position="338"/>
    </location>
</feature>
<feature type="transmembrane region" description="Helical" evidence="6">
    <location>
        <begin position="184"/>
        <end position="201"/>
    </location>
</feature>
<protein>
    <submittedName>
        <fullName evidence="8">Putative inorganic phosphate cotransporter</fullName>
    </submittedName>
</protein>
<evidence type="ECO:0000256" key="6">
    <source>
        <dbReference type="SAM" id="Phobius"/>
    </source>
</evidence>
<dbReference type="PANTHER" id="PTHR11662">
    <property type="entry name" value="SOLUTE CARRIER FAMILY 17"/>
    <property type="match status" value="1"/>
</dbReference>
<keyword evidence="2 6" id="KW-0812">Transmembrane</keyword>
<feature type="transmembrane region" description="Helical" evidence="6">
    <location>
        <begin position="344"/>
        <end position="364"/>
    </location>
</feature>
<feature type="transmembrane region" description="Helical" evidence="6">
    <location>
        <begin position="409"/>
        <end position="432"/>
    </location>
</feature>
<feature type="domain" description="Major facilitator superfamily (MFS) profile" evidence="7">
    <location>
        <begin position="1"/>
        <end position="437"/>
    </location>
</feature>
<dbReference type="InParanoid" id="A0A194RFB1"/>
<keyword evidence="3 6" id="KW-1133">Transmembrane helix</keyword>
<dbReference type="InterPro" id="IPR020846">
    <property type="entry name" value="MFS_dom"/>
</dbReference>
<dbReference type="PROSITE" id="PS50850">
    <property type="entry name" value="MFS"/>
    <property type="match status" value="1"/>
</dbReference>
<evidence type="ECO:0000256" key="2">
    <source>
        <dbReference type="ARBA" id="ARBA00022692"/>
    </source>
</evidence>
<feature type="region of interest" description="Disordered" evidence="5">
    <location>
        <begin position="22"/>
        <end position="61"/>
    </location>
</feature>
<dbReference type="InterPro" id="IPR036259">
    <property type="entry name" value="MFS_trans_sf"/>
</dbReference>
<feature type="transmembrane region" description="Helical" evidence="6">
    <location>
        <begin position="278"/>
        <end position="299"/>
    </location>
</feature>
<dbReference type="EMBL" id="KQ460211">
    <property type="protein sequence ID" value="KPJ16518.1"/>
    <property type="molecule type" value="Genomic_DNA"/>
</dbReference>
<name>A0A194RFB1_PAPMA</name>
<dbReference type="InterPro" id="IPR011701">
    <property type="entry name" value="MFS"/>
</dbReference>
<dbReference type="InterPro" id="IPR050382">
    <property type="entry name" value="MFS_Na/Anion_cotransporter"/>
</dbReference>
<comment type="subcellular location">
    <subcellularLocation>
        <location evidence="1">Membrane</location>
        <topology evidence="1">Multi-pass membrane protein</topology>
    </subcellularLocation>
</comment>
<dbReference type="Proteomes" id="UP000053240">
    <property type="component" value="Unassembled WGS sequence"/>
</dbReference>
<evidence type="ECO:0000256" key="1">
    <source>
        <dbReference type="ARBA" id="ARBA00004141"/>
    </source>
</evidence>
<gene>
    <name evidence="8" type="ORF">RR48_08109</name>
</gene>